<comment type="subcellular location">
    <subcellularLocation>
        <location evidence="2 14">Cell inner membrane</location>
    </subcellularLocation>
</comment>
<organism evidence="17 18">
    <name type="scientific">Caenimonas sedimenti</name>
    <dbReference type="NCBI Taxonomy" id="2596921"/>
    <lineage>
        <taxon>Bacteria</taxon>
        <taxon>Pseudomonadati</taxon>
        <taxon>Pseudomonadota</taxon>
        <taxon>Betaproteobacteria</taxon>
        <taxon>Burkholderiales</taxon>
        <taxon>Comamonadaceae</taxon>
        <taxon>Caenimonas</taxon>
    </lineage>
</organism>
<evidence type="ECO:0000256" key="11">
    <source>
        <dbReference type="ARBA" id="ARBA00022989"/>
    </source>
</evidence>
<reference evidence="17 18" key="1">
    <citation type="submission" date="2019-07" db="EMBL/GenBank/DDBJ databases">
        <title>Caenimonas sedimenti sp. nov., isolated from activated sludge.</title>
        <authorList>
            <person name="Xu J."/>
        </authorList>
    </citation>
    <scope>NUCLEOTIDE SEQUENCE [LARGE SCALE GENOMIC DNA]</scope>
    <source>
        <strain evidence="17 18">HX-9-20</strain>
    </source>
</reference>
<evidence type="ECO:0000256" key="5">
    <source>
        <dbReference type="ARBA" id="ARBA00022553"/>
    </source>
</evidence>
<evidence type="ECO:0000256" key="1">
    <source>
        <dbReference type="ARBA" id="ARBA00000085"/>
    </source>
</evidence>
<dbReference type="EMBL" id="VOBQ01000021">
    <property type="protein sequence ID" value="TWO68108.1"/>
    <property type="molecule type" value="Genomic_DNA"/>
</dbReference>
<evidence type="ECO:0000313" key="17">
    <source>
        <dbReference type="EMBL" id="TWO68108.1"/>
    </source>
</evidence>
<accession>A0A562ZIG7</accession>
<dbReference type="AlphaFoldDB" id="A0A562ZIG7"/>
<dbReference type="GO" id="GO:0000155">
    <property type="term" value="F:phosphorelay sensor kinase activity"/>
    <property type="evidence" value="ECO:0007669"/>
    <property type="project" value="InterPro"/>
</dbReference>
<evidence type="ECO:0000259" key="15">
    <source>
        <dbReference type="PROSITE" id="PS50109"/>
    </source>
</evidence>
<name>A0A562ZIG7_9BURK</name>
<dbReference type="InterPro" id="IPR003660">
    <property type="entry name" value="HAMP_dom"/>
</dbReference>
<dbReference type="OrthoDB" id="9786919at2"/>
<evidence type="ECO:0000256" key="7">
    <source>
        <dbReference type="ARBA" id="ARBA00022692"/>
    </source>
</evidence>
<feature type="transmembrane region" description="Helical" evidence="14">
    <location>
        <begin position="15"/>
        <end position="40"/>
    </location>
</feature>
<keyword evidence="13 14" id="KW-0472">Membrane</keyword>
<evidence type="ECO:0000259" key="16">
    <source>
        <dbReference type="PROSITE" id="PS50885"/>
    </source>
</evidence>
<dbReference type="PANTHER" id="PTHR45436">
    <property type="entry name" value="SENSOR HISTIDINE KINASE YKOH"/>
    <property type="match status" value="1"/>
</dbReference>
<dbReference type="InterPro" id="IPR003661">
    <property type="entry name" value="HisK_dim/P_dom"/>
</dbReference>
<evidence type="ECO:0000256" key="2">
    <source>
        <dbReference type="ARBA" id="ARBA00004533"/>
    </source>
</evidence>
<dbReference type="NCBIfam" id="TIGR01386">
    <property type="entry name" value="cztS_silS_copS"/>
    <property type="match status" value="1"/>
</dbReference>
<dbReference type="PANTHER" id="PTHR45436:SF9">
    <property type="entry name" value="SENSOR PROTEIN"/>
    <property type="match status" value="1"/>
</dbReference>
<dbReference type="InterPro" id="IPR036097">
    <property type="entry name" value="HisK_dim/P_sf"/>
</dbReference>
<comment type="caution">
    <text evidence="17">The sequence shown here is derived from an EMBL/GenBank/DDBJ whole genome shotgun (WGS) entry which is preliminary data.</text>
</comment>
<dbReference type="Proteomes" id="UP000318199">
    <property type="component" value="Unassembled WGS sequence"/>
</dbReference>
<dbReference type="Pfam" id="PF00512">
    <property type="entry name" value="HisKA"/>
    <property type="match status" value="1"/>
</dbReference>
<keyword evidence="5" id="KW-0597">Phosphoprotein</keyword>
<comment type="function">
    <text evidence="14">Member of a two-component regulatory system.</text>
</comment>
<keyword evidence="11 14" id="KW-1133">Transmembrane helix</keyword>
<evidence type="ECO:0000256" key="13">
    <source>
        <dbReference type="ARBA" id="ARBA00023136"/>
    </source>
</evidence>
<dbReference type="GO" id="GO:0005886">
    <property type="term" value="C:plasma membrane"/>
    <property type="evidence" value="ECO:0007669"/>
    <property type="project" value="UniProtKB-SubCell"/>
</dbReference>
<keyword evidence="9 14" id="KW-0418">Kinase</keyword>
<feature type="domain" description="HAMP" evidence="16">
    <location>
        <begin position="171"/>
        <end position="224"/>
    </location>
</feature>
<keyword evidence="10 14" id="KW-0067">ATP-binding</keyword>
<dbReference type="FunFam" id="1.10.287.130:FF:000001">
    <property type="entry name" value="Two-component sensor histidine kinase"/>
    <property type="match status" value="1"/>
</dbReference>
<keyword evidence="6 14" id="KW-0808">Transferase</keyword>
<evidence type="ECO:0000256" key="14">
    <source>
        <dbReference type="RuleBase" id="RU364088"/>
    </source>
</evidence>
<dbReference type="CDD" id="cd00082">
    <property type="entry name" value="HisKA"/>
    <property type="match status" value="1"/>
</dbReference>
<evidence type="ECO:0000256" key="3">
    <source>
        <dbReference type="ARBA" id="ARBA00022475"/>
    </source>
</evidence>
<dbReference type="SMART" id="SM00388">
    <property type="entry name" value="HisKA"/>
    <property type="match status" value="1"/>
</dbReference>
<keyword evidence="4 14" id="KW-0997">Cell inner membrane</keyword>
<keyword evidence="7 14" id="KW-0812">Transmembrane</keyword>
<evidence type="ECO:0000256" key="6">
    <source>
        <dbReference type="ARBA" id="ARBA00022679"/>
    </source>
</evidence>
<dbReference type="SUPFAM" id="SSF55874">
    <property type="entry name" value="ATPase domain of HSP90 chaperone/DNA topoisomerase II/histidine kinase"/>
    <property type="match status" value="1"/>
</dbReference>
<keyword evidence="8 14" id="KW-0547">Nucleotide-binding</keyword>
<dbReference type="InterPro" id="IPR050428">
    <property type="entry name" value="TCS_sensor_his_kinase"/>
</dbReference>
<dbReference type="InterPro" id="IPR006290">
    <property type="entry name" value="CztS_silS_copS"/>
</dbReference>
<gene>
    <name evidence="17" type="ORF">FN976_23960</name>
</gene>
<dbReference type="Gene3D" id="1.10.287.130">
    <property type="match status" value="1"/>
</dbReference>
<sequence length="447" mass="48160">MTAGSPGAYSLGRRLSWFFAALTVAGFGVLSLAIYVAAAWSLEAKADAELARKTDLVKRLVAEAAGNGDVPAMRHKLDEFFLGHEDLHVVLLDARGAVRYEGPGRVNAAVLRRRFEFPLPPSLATADLSMAHITMDRSDDATLLAGLAAVLATATLLGALAVSLSGFWLVRRSMAPLRGLAERTRALRADRLDQRLTLEPPVEELQPWIDQFNALLDRLGYAYGQLEGFNADVAHELRTPLATLIGQTEVELSRDRSAAELRATLESNLEEVRRLASIVNDMLFLARADRGAQVADEPLASLREQVRQALDFQEGPMAEREVTARIAGDALASFDAGLVRRAVSNLVGNAARYATRGSEVVVVLREEGSLAWIEVCNQGEELPSAALPRLFDRFFRLQTAREGSAENHGLGLAIVAAIARMHGGTTRATSVGGSTTIGFSISNAPKA</sequence>
<proteinExistence type="predicted"/>
<evidence type="ECO:0000256" key="9">
    <source>
        <dbReference type="ARBA" id="ARBA00022777"/>
    </source>
</evidence>
<dbReference type="PRINTS" id="PR00344">
    <property type="entry name" value="BCTRLSENSOR"/>
</dbReference>
<evidence type="ECO:0000313" key="18">
    <source>
        <dbReference type="Proteomes" id="UP000318199"/>
    </source>
</evidence>
<dbReference type="InterPro" id="IPR036890">
    <property type="entry name" value="HATPase_C_sf"/>
</dbReference>
<dbReference type="SUPFAM" id="SSF47384">
    <property type="entry name" value="Homodimeric domain of signal transducing histidine kinase"/>
    <property type="match status" value="1"/>
</dbReference>
<keyword evidence="12 14" id="KW-0902">Two-component regulatory system</keyword>
<dbReference type="InterPro" id="IPR003594">
    <property type="entry name" value="HATPase_dom"/>
</dbReference>
<dbReference type="Pfam" id="PF02518">
    <property type="entry name" value="HATPase_c"/>
    <property type="match status" value="1"/>
</dbReference>
<dbReference type="EC" id="2.7.13.3" evidence="14"/>
<protein>
    <recommendedName>
        <fullName evidence="14">Sensor protein</fullName>
        <ecNumber evidence="14">2.7.13.3</ecNumber>
    </recommendedName>
</protein>
<dbReference type="InterPro" id="IPR004358">
    <property type="entry name" value="Sig_transdc_His_kin-like_C"/>
</dbReference>
<dbReference type="SMART" id="SM00387">
    <property type="entry name" value="HATPase_c"/>
    <property type="match status" value="1"/>
</dbReference>
<keyword evidence="18" id="KW-1185">Reference proteome</keyword>
<evidence type="ECO:0000256" key="8">
    <source>
        <dbReference type="ARBA" id="ARBA00022741"/>
    </source>
</evidence>
<keyword evidence="3 14" id="KW-1003">Cell membrane</keyword>
<feature type="domain" description="Histidine kinase" evidence="15">
    <location>
        <begin position="232"/>
        <end position="445"/>
    </location>
</feature>
<dbReference type="Gene3D" id="3.30.565.10">
    <property type="entry name" value="Histidine kinase-like ATPase, C-terminal domain"/>
    <property type="match status" value="1"/>
</dbReference>
<dbReference type="PROSITE" id="PS50109">
    <property type="entry name" value="HIS_KIN"/>
    <property type="match status" value="1"/>
</dbReference>
<dbReference type="PROSITE" id="PS50885">
    <property type="entry name" value="HAMP"/>
    <property type="match status" value="1"/>
</dbReference>
<comment type="catalytic activity">
    <reaction evidence="1 14">
        <text>ATP + protein L-histidine = ADP + protein N-phospho-L-histidine.</text>
        <dbReference type="EC" id="2.7.13.3"/>
    </reaction>
</comment>
<evidence type="ECO:0000256" key="10">
    <source>
        <dbReference type="ARBA" id="ARBA00022840"/>
    </source>
</evidence>
<evidence type="ECO:0000256" key="12">
    <source>
        <dbReference type="ARBA" id="ARBA00023012"/>
    </source>
</evidence>
<evidence type="ECO:0000256" key="4">
    <source>
        <dbReference type="ARBA" id="ARBA00022519"/>
    </source>
</evidence>
<dbReference type="CDD" id="cd00075">
    <property type="entry name" value="HATPase"/>
    <property type="match status" value="1"/>
</dbReference>
<dbReference type="GO" id="GO:0005524">
    <property type="term" value="F:ATP binding"/>
    <property type="evidence" value="ECO:0007669"/>
    <property type="project" value="UniProtKB-KW"/>
</dbReference>
<feature type="transmembrane region" description="Helical" evidence="14">
    <location>
        <begin position="143"/>
        <end position="170"/>
    </location>
</feature>
<dbReference type="InterPro" id="IPR005467">
    <property type="entry name" value="His_kinase_dom"/>
</dbReference>